<evidence type="ECO:0000313" key="6">
    <source>
        <dbReference type="Proteomes" id="UP001389717"/>
    </source>
</evidence>
<proteinExistence type="inferred from homology"/>
<organism evidence="5 6">
    <name type="scientific">Rossellomorea oryzaecorticis</name>
    <dbReference type="NCBI Taxonomy" id="1396505"/>
    <lineage>
        <taxon>Bacteria</taxon>
        <taxon>Bacillati</taxon>
        <taxon>Bacillota</taxon>
        <taxon>Bacilli</taxon>
        <taxon>Bacillales</taxon>
        <taxon>Bacillaceae</taxon>
        <taxon>Rossellomorea</taxon>
    </lineage>
</organism>
<dbReference type="GO" id="GO:0030272">
    <property type="term" value="F:5-formyltetrahydrofolate cyclo-ligase activity"/>
    <property type="evidence" value="ECO:0007669"/>
    <property type="project" value="UniProtKB-EC"/>
</dbReference>
<keyword evidence="3 4" id="KW-0067">ATP-binding</keyword>
<evidence type="ECO:0000256" key="2">
    <source>
        <dbReference type="ARBA" id="ARBA00022741"/>
    </source>
</evidence>
<accession>A0ABU9K9X7</accession>
<comment type="cofactor">
    <cofactor evidence="4">
        <name>Mg(2+)</name>
        <dbReference type="ChEBI" id="CHEBI:18420"/>
    </cofactor>
</comment>
<dbReference type="EMBL" id="JBBYAF010000019">
    <property type="protein sequence ID" value="MEL3972812.1"/>
    <property type="molecule type" value="Genomic_DNA"/>
</dbReference>
<reference evidence="5 6" key="1">
    <citation type="submission" date="2024-04" db="EMBL/GenBank/DDBJ databases">
        <title>Bacillus oryzaecorticis sp. nov., a moderately halophilic bacterium isolated from rice husks.</title>
        <authorList>
            <person name="Zhu H.-S."/>
        </authorList>
    </citation>
    <scope>NUCLEOTIDE SEQUENCE [LARGE SCALE GENOMIC DNA]</scope>
    <source>
        <strain evidence="5 6">ZC255</strain>
    </source>
</reference>
<dbReference type="EC" id="6.3.3.2" evidence="4"/>
<keyword evidence="4" id="KW-0460">Magnesium</keyword>
<dbReference type="NCBIfam" id="TIGR02727">
    <property type="entry name" value="MTHFS_bact"/>
    <property type="match status" value="1"/>
</dbReference>
<dbReference type="InterPro" id="IPR037171">
    <property type="entry name" value="NagB/RpiA_transferase-like"/>
</dbReference>
<dbReference type="Pfam" id="PF01812">
    <property type="entry name" value="5-FTHF_cyc-lig"/>
    <property type="match status" value="1"/>
</dbReference>
<evidence type="ECO:0000256" key="3">
    <source>
        <dbReference type="ARBA" id="ARBA00022840"/>
    </source>
</evidence>
<dbReference type="PANTHER" id="PTHR23407">
    <property type="entry name" value="ATPASE INHIBITOR/5-FORMYLTETRAHYDROFOLATE CYCLO-LIGASE"/>
    <property type="match status" value="1"/>
</dbReference>
<keyword evidence="5" id="KW-0436">Ligase</keyword>
<dbReference type="InterPro" id="IPR002698">
    <property type="entry name" value="FTHF_cligase"/>
</dbReference>
<dbReference type="PIRSF" id="PIRSF006806">
    <property type="entry name" value="FTHF_cligase"/>
    <property type="match status" value="1"/>
</dbReference>
<comment type="similarity">
    <text evidence="1 4">Belongs to the 5-formyltetrahydrofolate cyclo-ligase family.</text>
</comment>
<dbReference type="PANTHER" id="PTHR23407:SF1">
    <property type="entry name" value="5-FORMYLTETRAHYDROFOLATE CYCLO-LIGASE"/>
    <property type="match status" value="1"/>
</dbReference>
<dbReference type="Gene3D" id="3.40.50.10420">
    <property type="entry name" value="NagB/RpiA/CoA transferase-like"/>
    <property type="match status" value="1"/>
</dbReference>
<comment type="caution">
    <text evidence="5">The sequence shown here is derived from an EMBL/GenBank/DDBJ whole genome shotgun (WGS) entry which is preliminary data.</text>
</comment>
<dbReference type="InterPro" id="IPR024185">
    <property type="entry name" value="FTHF_cligase-like_sf"/>
</dbReference>
<protein>
    <recommendedName>
        <fullName evidence="4">5-formyltetrahydrofolate cyclo-ligase</fullName>
        <ecNumber evidence="4">6.3.3.2</ecNumber>
    </recommendedName>
</protein>
<evidence type="ECO:0000256" key="1">
    <source>
        <dbReference type="ARBA" id="ARBA00010638"/>
    </source>
</evidence>
<gene>
    <name evidence="5" type="ORF">AAEO50_11010</name>
</gene>
<dbReference type="Proteomes" id="UP001389717">
    <property type="component" value="Unassembled WGS sequence"/>
</dbReference>
<evidence type="ECO:0000313" key="5">
    <source>
        <dbReference type="EMBL" id="MEL3972812.1"/>
    </source>
</evidence>
<keyword evidence="4" id="KW-0479">Metal-binding</keyword>
<evidence type="ECO:0000256" key="4">
    <source>
        <dbReference type="RuleBase" id="RU361279"/>
    </source>
</evidence>
<keyword evidence="6" id="KW-1185">Reference proteome</keyword>
<sequence length="187" mass="21567">MDKKTLRRRQLDLLKAISPLEYEQKVFSIEQTLFLSEEWKSSEVIAVTVSKHPEVNTWNIIKRAWEEGKKICVPKCKPSTKELVFYELNTFTHLEKVFYDLYEPIPSLTKSVHKDNIHTVIVPGLAYTEKGYRLGFGGGYYDRFLSGYEGCTLSLAFREQLVEDLPVESFDMPVDKIMTENGSIQCG</sequence>
<name>A0ABU9K9X7_9BACI</name>
<comment type="catalytic activity">
    <reaction evidence="4">
        <text>(6S)-5-formyl-5,6,7,8-tetrahydrofolate + ATP = (6R)-5,10-methenyltetrahydrofolate + ADP + phosphate</text>
        <dbReference type="Rhea" id="RHEA:10488"/>
        <dbReference type="ChEBI" id="CHEBI:30616"/>
        <dbReference type="ChEBI" id="CHEBI:43474"/>
        <dbReference type="ChEBI" id="CHEBI:57455"/>
        <dbReference type="ChEBI" id="CHEBI:57457"/>
        <dbReference type="ChEBI" id="CHEBI:456216"/>
        <dbReference type="EC" id="6.3.3.2"/>
    </reaction>
</comment>
<keyword evidence="2 4" id="KW-0547">Nucleotide-binding</keyword>
<dbReference type="RefSeq" id="WP_341983478.1">
    <property type="nucleotide sequence ID" value="NZ_JBBYAF010000019.1"/>
</dbReference>
<dbReference type="SUPFAM" id="SSF100950">
    <property type="entry name" value="NagB/RpiA/CoA transferase-like"/>
    <property type="match status" value="1"/>
</dbReference>